<dbReference type="GO" id="GO:0003755">
    <property type="term" value="F:peptidyl-prolyl cis-trans isomerase activity"/>
    <property type="evidence" value="ECO:0007669"/>
    <property type="project" value="InterPro"/>
</dbReference>
<dbReference type="GO" id="GO:0032259">
    <property type="term" value="P:methylation"/>
    <property type="evidence" value="ECO:0007669"/>
    <property type="project" value="UniProtKB-KW"/>
</dbReference>
<dbReference type="STRING" id="207559.Dde_2330"/>
<evidence type="ECO:0000313" key="3">
    <source>
        <dbReference type="Proteomes" id="UP000002710"/>
    </source>
</evidence>
<evidence type="ECO:0000259" key="1">
    <source>
        <dbReference type="Pfam" id="PF08241"/>
    </source>
</evidence>
<dbReference type="HOGENOM" id="CLU_681003_0_0_7"/>
<dbReference type="eggNOG" id="COG2226">
    <property type="taxonomic scope" value="Bacteria"/>
</dbReference>
<dbReference type="SUPFAM" id="SSF53335">
    <property type="entry name" value="S-adenosyl-L-methionine-dependent methyltransferases"/>
    <property type="match status" value="1"/>
</dbReference>
<accession>Q30YW9</accession>
<gene>
    <name evidence="2" type="ordered locus">Dde_2330</name>
</gene>
<dbReference type="InterPro" id="IPR013216">
    <property type="entry name" value="Methyltransf_11"/>
</dbReference>
<feature type="domain" description="Methyltransferase type 11" evidence="1">
    <location>
        <begin position="281"/>
        <end position="328"/>
    </location>
</feature>
<organism evidence="2 3">
    <name type="scientific">Oleidesulfovibrio alaskensis (strain ATCC BAA-1058 / DSM 17464 / G20)</name>
    <name type="common">Desulfovibrio alaskensis</name>
    <dbReference type="NCBI Taxonomy" id="207559"/>
    <lineage>
        <taxon>Bacteria</taxon>
        <taxon>Pseudomonadati</taxon>
        <taxon>Thermodesulfobacteriota</taxon>
        <taxon>Desulfovibrionia</taxon>
        <taxon>Desulfovibrionales</taxon>
        <taxon>Desulfovibrionaceae</taxon>
        <taxon>Oleidesulfovibrio</taxon>
    </lineage>
</organism>
<dbReference type="Proteomes" id="UP000002710">
    <property type="component" value="Chromosome"/>
</dbReference>
<dbReference type="KEGG" id="dde:Dde_2330"/>
<keyword evidence="2" id="KW-0489">Methyltransferase</keyword>
<dbReference type="PANTHER" id="PTHR43036:SF2">
    <property type="entry name" value="OS04G0481300 PROTEIN"/>
    <property type="match status" value="1"/>
</dbReference>
<proteinExistence type="predicted"/>
<dbReference type="EMBL" id="CP000112">
    <property type="protein sequence ID" value="ABB39127.1"/>
    <property type="molecule type" value="Genomic_DNA"/>
</dbReference>
<dbReference type="PANTHER" id="PTHR43036">
    <property type="entry name" value="OSJNBB0011N17.9 PROTEIN"/>
    <property type="match status" value="1"/>
</dbReference>
<dbReference type="Gene3D" id="3.40.50.150">
    <property type="entry name" value="Vaccinia Virus protein VP39"/>
    <property type="match status" value="1"/>
</dbReference>
<name>Q30YW9_OLEA2</name>
<dbReference type="eggNOG" id="COG1047">
    <property type="taxonomic scope" value="Bacteria"/>
</dbReference>
<dbReference type="CDD" id="cd02440">
    <property type="entry name" value="AdoMet_MTases"/>
    <property type="match status" value="1"/>
</dbReference>
<dbReference type="InterPro" id="IPR029063">
    <property type="entry name" value="SAM-dependent_MTases_sf"/>
</dbReference>
<dbReference type="Pfam" id="PF08241">
    <property type="entry name" value="Methyltransf_11"/>
    <property type="match status" value="1"/>
</dbReference>
<keyword evidence="3" id="KW-1185">Reference proteome</keyword>
<evidence type="ECO:0000313" key="2">
    <source>
        <dbReference type="EMBL" id="ABB39127.1"/>
    </source>
</evidence>
<sequence>MHVTDNTLATIEFTLCWNCDLACHTERYWARRVNFWRDIFPPRMREALEGCRTGDSILLKYAPGEALPSYNPAYVYSVPHNSFRSRCVPGYHPVPRAGRYFPLMFFACLPGVFGGDMRPARIVRMDSRCMVVDANHPLAGRAFSMEARILDLAEKTGETGGRLTHWLEAVADGGPGIQARISGEPVEVLSDPHAFMRCDQVDDRAFYDVPRSVDHIDAQACAHLRDEIARVVPRGGRVLDLMTGWRTHLPAGHAAHVTGLGLGEAEINDNPVLDERIMHDLNADPQLPMPSASYDAVICTLSVEYLLQPVAVLREAVRVLRPGGIIVLAVSDRWFPGRTIRIWPELHEFERAGLMVDLLQAAGGLESFRTVSVRNWPRPADDRHAGRMALSDPVHVVSAVRTA</sequence>
<dbReference type="GO" id="GO:0008757">
    <property type="term" value="F:S-adenosylmethionine-dependent methyltransferase activity"/>
    <property type="evidence" value="ECO:0007669"/>
    <property type="project" value="InterPro"/>
</dbReference>
<protein>
    <submittedName>
        <fullName evidence="2">Methyltransferase type 11</fullName>
    </submittedName>
</protein>
<dbReference type="RefSeq" id="WP_011368206.1">
    <property type="nucleotide sequence ID" value="NC_007519.1"/>
</dbReference>
<dbReference type="SUPFAM" id="SSF54534">
    <property type="entry name" value="FKBP-like"/>
    <property type="match status" value="1"/>
</dbReference>
<dbReference type="InterPro" id="IPR046357">
    <property type="entry name" value="PPIase_dom_sf"/>
</dbReference>
<dbReference type="AlphaFoldDB" id="Q30YW9"/>
<keyword evidence="2" id="KW-0808">Transferase</keyword>
<dbReference type="Gene3D" id="3.10.50.40">
    <property type="match status" value="1"/>
</dbReference>
<reference evidence="2 3" key="1">
    <citation type="journal article" date="2011" name="J. Bacteriol.">
        <title>Complete genome sequence and updated annotation of Desulfovibrio alaskensis G20.</title>
        <authorList>
            <person name="Hauser L.J."/>
            <person name="Land M.L."/>
            <person name="Brown S.D."/>
            <person name="Larimer F."/>
            <person name="Keller K.L."/>
            <person name="Rapp-Giles B.J."/>
            <person name="Price M.N."/>
            <person name="Lin M."/>
            <person name="Bruce D.C."/>
            <person name="Detter J.C."/>
            <person name="Tapia R."/>
            <person name="Han C.S."/>
            <person name="Goodwin L.A."/>
            <person name="Cheng J.F."/>
            <person name="Pitluck S."/>
            <person name="Copeland A."/>
            <person name="Lucas S."/>
            <person name="Nolan M."/>
            <person name="Lapidus A.L."/>
            <person name="Palumbo A.V."/>
            <person name="Wall J.D."/>
        </authorList>
    </citation>
    <scope>NUCLEOTIDE SEQUENCE [LARGE SCALE GENOMIC DNA]</scope>
    <source>
        <strain evidence="3">ATCC BAA 1058 / DSM 17464 / G20</strain>
    </source>
</reference>